<evidence type="ECO:0000256" key="5">
    <source>
        <dbReference type="ARBA" id="ARBA00023134"/>
    </source>
</evidence>
<evidence type="ECO:0000313" key="13">
    <source>
        <dbReference type="Proteomes" id="UP000183794"/>
    </source>
</evidence>
<dbReference type="Gene3D" id="3.40.50.11060">
    <property type="entry name" value="GTPase HflX, N-terminal domain"/>
    <property type="match status" value="1"/>
</dbReference>
<keyword evidence="11" id="KW-0645">Protease</keyword>
<feature type="binding site" evidence="7">
    <location>
        <begin position="229"/>
        <end position="233"/>
    </location>
    <ligand>
        <name>GTP</name>
        <dbReference type="ChEBI" id="CHEBI:37565"/>
    </ligand>
</feature>
<dbReference type="EMBL" id="FPLJ01000005">
    <property type="protein sequence ID" value="SGY81819.1"/>
    <property type="molecule type" value="Genomic_DNA"/>
</dbReference>
<gene>
    <name evidence="6" type="primary">hflX</name>
    <name evidence="10" type="ORF">MT2528_0117</name>
    <name evidence="11" type="ORF">NVI5450_0102</name>
</gene>
<evidence type="ECO:0000256" key="6">
    <source>
        <dbReference type="HAMAP-Rule" id="MF_00900"/>
    </source>
</evidence>
<dbReference type="AlphaFoldDB" id="A0A1L0A7L2"/>
<feature type="binding site" evidence="8">
    <location>
        <position position="231"/>
    </location>
    <ligand>
        <name>Mg(2+)</name>
        <dbReference type="ChEBI" id="CHEBI:18420"/>
    </ligand>
</feature>
<dbReference type="GO" id="GO:0006508">
    <property type="term" value="P:proteolysis"/>
    <property type="evidence" value="ECO:0007669"/>
    <property type="project" value="UniProtKB-KW"/>
</dbReference>
<feature type="domain" description="Hflx-type G" evidence="9">
    <location>
        <begin position="198"/>
        <end position="365"/>
    </location>
</feature>
<dbReference type="GO" id="GO:0008233">
    <property type="term" value="F:peptidase activity"/>
    <property type="evidence" value="ECO:0007669"/>
    <property type="project" value="UniProtKB-KW"/>
</dbReference>
<dbReference type="Gene3D" id="6.10.250.2860">
    <property type="match status" value="1"/>
</dbReference>
<feature type="binding site" evidence="7">
    <location>
        <begin position="317"/>
        <end position="320"/>
    </location>
    <ligand>
        <name>GTP</name>
        <dbReference type="ChEBI" id="CHEBI:37565"/>
    </ligand>
</feature>
<dbReference type="HAMAP" id="MF_00900">
    <property type="entry name" value="GTPase_HflX"/>
    <property type="match status" value="1"/>
</dbReference>
<comment type="cofactor">
    <cofactor evidence="8">
        <name>Mg(2+)</name>
        <dbReference type="ChEBI" id="CHEBI:18420"/>
    </cofactor>
</comment>
<reference evidence="11 13" key="2">
    <citation type="submission" date="2016-11" db="EMBL/GenBank/DDBJ databases">
        <authorList>
            <person name="Jaros S."/>
            <person name="Januszkiewicz K."/>
            <person name="Wedrychowicz H."/>
        </authorList>
    </citation>
    <scope>NUCLEOTIDE SEQUENCE [LARGE SCALE GENOMIC DNA]</scope>
    <source>
        <strain evidence="11">NVI 5450</strain>
    </source>
</reference>
<dbReference type="RefSeq" id="WP_075470856.1">
    <property type="nucleotide sequence ID" value="NZ_CAWQZC010000077.1"/>
</dbReference>
<dbReference type="SUPFAM" id="SSF52540">
    <property type="entry name" value="P-loop containing nucleoside triphosphate hydrolases"/>
    <property type="match status" value="1"/>
</dbReference>
<dbReference type="InterPro" id="IPR027417">
    <property type="entry name" value="P-loop_NTPase"/>
</dbReference>
<dbReference type="Proteomes" id="UP000183794">
    <property type="component" value="Unassembled WGS sequence"/>
</dbReference>
<dbReference type="SUPFAM" id="SSF54980">
    <property type="entry name" value="EF-G C-terminal domain-like"/>
    <property type="match status" value="1"/>
</dbReference>
<feature type="binding site" evidence="7">
    <location>
        <begin position="251"/>
        <end position="254"/>
    </location>
    <ligand>
        <name>GTP</name>
        <dbReference type="ChEBI" id="CHEBI:37565"/>
    </ligand>
</feature>
<dbReference type="NCBIfam" id="NF008280">
    <property type="entry name" value="PRK11058.1"/>
    <property type="match status" value="1"/>
</dbReference>
<dbReference type="Pfam" id="PF19275">
    <property type="entry name" value="HflX_C"/>
    <property type="match status" value="1"/>
</dbReference>
<dbReference type="FunFam" id="3.40.50.300:FF:000173">
    <property type="entry name" value="GTPase HflX"/>
    <property type="match status" value="1"/>
</dbReference>
<organism evidence="11 13">
    <name type="scientific">Moritella viscosa</name>
    <dbReference type="NCBI Taxonomy" id="80854"/>
    <lineage>
        <taxon>Bacteria</taxon>
        <taxon>Pseudomonadati</taxon>
        <taxon>Pseudomonadota</taxon>
        <taxon>Gammaproteobacteria</taxon>
        <taxon>Alteromonadales</taxon>
        <taxon>Moritellaceae</taxon>
        <taxon>Moritella</taxon>
    </lineage>
</organism>
<evidence type="ECO:0000256" key="4">
    <source>
        <dbReference type="ARBA" id="ARBA00022842"/>
    </source>
</evidence>
<keyword evidence="5 6" id="KW-0342">GTP-binding</keyword>
<dbReference type="InterPro" id="IPR016496">
    <property type="entry name" value="GTPase_HflX"/>
</dbReference>
<dbReference type="GO" id="GO:0005525">
    <property type="term" value="F:GTP binding"/>
    <property type="evidence" value="ECO:0007669"/>
    <property type="project" value="UniProtKB-UniRule"/>
</dbReference>
<comment type="similarity">
    <text evidence="6">Belongs to the TRAFAC class OBG-HflX-like GTPase superfamily. HflX GTPase family.</text>
</comment>
<dbReference type="Pfam" id="PF01926">
    <property type="entry name" value="MMR_HSR1"/>
    <property type="match status" value="1"/>
</dbReference>
<dbReference type="GO" id="GO:0005737">
    <property type="term" value="C:cytoplasm"/>
    <property type="evidence" value="ECO:0007669"/>
    <property type="project" value="UniProtKB-SubCell"/>
</dbReference>
<feature type="binding site" evidence="8">
    <location>
        <position position="211"/>
    </location>
    <ligand>
        <name>Mg(2+)</name>
        <dbReference type="ChEBI" id="CHEBI:18420"/>
    </ligand>
</feature>
<dbReference type="NCBIfam" id="TIGR03156">
    <property type="entry name" value="GTP_HflX"/>
    <property type="match status" value="1"/>
</dbReference>
<keyword evidence="12" id="KW-1185">Reference proteome</keyword>
<dbReference type="Proteomes" id="UP000182660">
    <property type="component" value="Unassembled WGS sequence"/>
</dbReference>
<sequence length="429" mass="48571">MFDRHEAGERAILVHVNFNDEGNREDLHELEMLVSSAGVNALSVVTGSRSRPHPKYFVGSGKAEEIAEAVKLHQADIVIFNHALAPRQERNLEALLECRVVDRTGLILDIFSQRARTHEGKLQVELAQLRHMSTRLIRGWTHLERQKGGIGMRGPGETQLETDRRLLRVRMDSILRRLDKVVTKRDQGRRSRKRREIPTISLVGYTNAGKSTLFNRLTDSKVYAADQLFATLDPTLRRIAVADVGEVVLADTVGFIRHLPHDLVAAFKATLTETREADLLLHVIDCADENMRGNITEVNSVLTEIDAGEVPVLMVYNKVDKLDDGRCRIDYDDEGKPVSVWLSAMSGEGTAFLYQALTELLASTMKVVRLQLPAMQGNVVSHLYNLDCIEHEAFSENGDWLLDIRMTMIDWQRLKKHKCNNIEDFILQH</sequence>
<dbReference type="CDD" id="cd01878">
    <property type="entry name" value="HflX"/>
    <property type="match status" value="1"/>
</dbReference>
<accession>A0A1L0A7L2</accession>
<dbReference type="PANTHER" id="PTHR10229:SF0">
    <property type="entry name" value="GTP-BINDING PROTEIN 6-RELATED"/>
    <property type="match status" value="1"/>
</dbReference>
<evidence type="ECO:0000256" key="8">
    <source>
        <dbReference type="PIRSR" id="PIRSR006809-2"/>
    </source>
</evidence>
<dbReference type="PROSITE" id="PS51705">
    <property type="entry name" value="G_HFLX"/>
    <property type="match status" value="1"/>
</dbReference>
<feature type="binding site" evidence="7">
    <location>
        <begin position="204"/>
        <end position="211"/>
    </location>
    <ligand>
        <name>GTP</name>
        <dbReference type="ChEBI" id="CHEBI:37565"/>
    </ligand>
</feature>
<keyword evidence="11" id="KW-0378">Hydrolase</keyword>
<comment type="subcellular location">
    <subcellularLocation>
        <location evidence="6">Cytoplasm</location>
    </subcellularLocation>
    <text evidence="6">May associate with membranes.</text>
</comment>
<dbReference type="InterPro" id="IPR006073">
    <property type="entry name" value="GTP-bd"/>
</dbReference>
<evidence type="ECO:0000256" key="2">
    <source>
        <dbReference type="ARBA" id="ARBA00022723"/>
    </source>
</evidence>
<dbReference type="GO" id="GO:0097216">
    <property type="term" value="F:guanosine tetraphosphate binding"/>
    <property type="evidence" value="ECO:0007669"/>
    <property type="project" value="UniProtKB-ARBA"/>
</dbReference>
<dbReference type="Pfam" id="PF13167">
    <property type="entry name" value="GTP-bdg_N"/>
    <property type="match status" value="1"/>
</dbReference>
<keyword evidence="3 6" id="KW-0547">Nucleotide-binding</keyword>
<dbReference type="GO" id="GO:0046872">
    <property type="term" value="F:metal ion binding"/>
    <property type="evidence" value="ECO:0007669"/>
    <property type="project" value="UniProtKB-KW"/>
</dbReference>
<comment type="subunit">
    <text evidence="6">Monomer. Associates with the 50S ribosomal subunit.</text>
</comment>
<evidence type="ECO:0000259" key="9">
    <source>
        <dbReference type="PROSITE" id="PS51705"/>
    </source>
</evidence>
<dbReference type="InterPro" id="IPR030394">
    <property type="entry name" value="G_HFLX_dom"/>
</dbReference>
<dbReference type="InterPro" id="IPR045498">
    <property type="entry name" value="HflX_C"/>
</dbReference>
<name>A0A1L0A7L2_9GAMM</name>
<evidence type="ECO:0000313" key="10">
    <source>
        <dbReference type="EMBL" id="SGY81819.1"/>
    </source>
</evidence>
<dbReference type="PRINTS" id="PR00326">
    <property type="entry name" value="GTP1OBG"/>
</dbReference>
<dbReference type="InterPro" id="IPR042108">
    <property type="entry name" value="GTPase_HflX_N_sf"/>
</dbReference>
<evidence type="ECO:0000256" key="1">
    <source>
        <dbReference type="ARBA" id="ARBA00022490"/>
    </source>
</evidence>
<keyword evidence="2 8" id="KW-0479">Metal-binding</keyword>
<dbReference type="Pfam" id="PF16360">
    <property type="entry name" value="GTP-bdg_M"/>
    <property type="match status" value="1"/>
</dbReference>
<dbReference type="Gene3D" id="3.40.50.300">
    <property type="entry name" value="P-loop containing nucleotide triphosphate hydrolases"/>
    <property type="match status" value="1"/>
</dbReference>
<dbReference type="InterPro" id="IPR025121">
    <property type="entry name" value="GTPase_HflX_N"/>
</dbReference>
<dbReference type="OrthoDB" id="9812272at2"/>
<keyword evidence="4 8" id="KW-0460">Magnesium</keyword>
<keyword evidence="1 6" id="KW-0963">Cytoplasm</keyword>
<reference evidence="10 12" key="1">
    <citation type="submission" date="2016-11" db="EMBL/GenBank/DDBJ databases">
        <authorList>
            <person name="Klemetsen T."/>
        </authorList>
    </citation>
    <scope>NUCLEOTIDE SEQUENCE [LARGE SCALE GENOMIC DNA]</scope>
    <source>
        <strain evidence="10">MT 2528</strain>
    </source>
</reference>
<evidence type="ECO:0000256" key="3">
    <source>
        <dbReference type="ARBA" id="ARBA00022741"/>
    </source>
</evidence>
<evidence type="ECO:0000313" key="11">
    <source>
        <dbReference type="EMBL" id="SGY82087.1"/>
    </source>
</evidence>
<dbReference type="EMBL" id="FPLD01000005">
    <property type="protein sequence ID" value="SGY82087.1"/>
    <property type="molecule type" value="Genomic_DNA"/>
</dbReference>
<dbReference type="FunFam" id="3.40.50.11060:FF:000001">
    <property type="entry name" value="GTPase HflX"/>
    <property type="match status" value="1"/>
</dbReference>
<dbReference type="GeneID" id="61293847"/>
<dbReference type="GO" id="GO:0003924">
    <property type="term" value="F:GTPase activity"/>
    <property type="evidence" value="ECO:0007669"/>
    <property type="project" value="UniProtKB-UniRule"/>
</dbReference>
<dbReference type="GO" id="GO:0043022">
    <property type="term" value="F:ribosome binding"/>
    <property type="evidence" value="ECO:0007669"/>
    <property type="project" value="TreeGrafter"/>
</dbReference>
<evidence type="ECO:0000256" key="7">
    <source>
        <dbReference type="PIRSR" id="PIRSR006809-1"/>
    </source>
</evidence>
<dbReference type="InterPro" id="IPR032305">
    <property type="entry name" value="GTP-bd_M"/>
</dbReference>
<comment type="function">
    <text evidence="6">GTPase that associates with the 50S ribosomal subunit and may have a role during protein synthesis or ribosome biogenesis.</text>
</comment>
<proteinExistence type="inferred from homology"/>
<protein>
    <recommendedName>
        <fullName evidence="6">GTPase HflX</fullName>
    </recommendedName>
    <alternativeName>
        <fullName evidence="6">GTP-binding protein HflX</fullName>
    </alternativeName>
</protein>
<dbReference type="PIRSF" id="PIRSF006809">
    <property type="entry name" value="GTP-binding_hflX_prd"/>
    <property type="match status" value="1"/>
</dbReference>
<dbReference type="InterPro" id="IPR035647">
    <property type="entry name" value="EFG_III/V"/>
</dbReference>
<evidence type="ECO:0000313" key="12">
    <source>
        <dbReference type="Proteomes" id="UP000182660"/>
    </source>
</evidence>
<dbReference type="PANTHER" id="PTHR10229">
    <property type="entry name" value="GTP-BINDING PROTEIN HFLX"/>
    <property type="match status" value="1"/>
</dbReference>